<keyword evidence="3" id="KW-1185">Reference proteome</keyword>
<feature type="chain" id="PRO_5003980167" evidence="1">
    <location>
        <begin position="29"/>
        <end position="225"/>
    </location>
</feature>
<name>L7L5W4_9ACTN</name>
<organism evidence="2 3">
    <name type="scientific">Gordonia hirsuta DSM 44140 = NBRC 16056</name>
    <dbReference type="NCBI Taxonomy" id="1121927"/>
    <lineage>
        <taxon>Bacteria</taxon>
        <taxon>Bacillati</taxon>
        <taxon>Actinomycetota</taxon>
        <taxon>Actinomycetes</taxon>
        <taxon>Mycobacteriales</taxon>
        <taxon>Gordoniaceae</taxon>
        <taxon>Gordonia</taxon>
    </lineage>
</organism>
<dbReference type="SUPFAM" id="SSF50494">
    <property type="entry name" value="Trypsin-like serine proteases"/>
    <property type="match status" value="1"/>
</dbReference>
<comment type="caution">
    <text evidence="2">The sequence shown here is derived from an EMBL/GenBank/DDBJ whole genome shotgun (WGS) entry which is preliminary data.</text>
</comment>
<gene>
    <name evidence="2" type="ORF">GOHSU_04_00100</name>
</gene>
<evidence type="ECO:0000256" key="1">
    <source>
        <dbReference type="SAM" id="SignalP"/>
    </source>
</evidence>
<proteinExistence type="predicted"/>
<dbReference type="Gene3D" id="2.40.10.10">
    <property type="entry name" value="Trypsin-like serine proteases"/>
    <property type="match status" value="2"/>
</dbReference>
<dbReference type="InterPro" id="IPR009003">
    <property type="entry name" value="Peptidase_S1_PA"/>
</dbReference>
<sequence length="225" mass="23062">MKKTVVVLAAIVATILSLTGISQGTAQAAPPKTALGGGSGILVLKGGNTASACTVTAVGRPTSGQHRGRLIAITAGHCGKPGQVVLAENAQNRGAIGRIAYSWSDIDVAVITLDESRVRPVRTVGGVTINRISTAPVGFPTIVCKEGRTTGHTCGITWFSDGMAHYSQMCVIEGDSGSPVVVGNTLVGMVNAYYFVSCLGPETGTNMGTILRRLSSVGYGGFRVV</sequence>
<dbReference type="InterPro" id="IPR043504">
    <property type="entry name" value="Peptidase_S1_PA_chymotrypsin"/>
</dbReference>
<accession>L7L5W4</accession>
<dbReference type="eggNOG" id="COG5640">
    <property type="taxonomic scope" value="Bacteria"/>
</dbReference>
<dbReference type="AlphaFoldDB" id="L7L5W4"/>
<protein>
    <submittedName>
        <fullName evidence="2">Peptidase S1 family protein</fullName>
    </submittedName>
</protein>
<evidence type="ECO:0000313" key="2">
    <source>
        <dbReference type="EMBL" id="GAC56141.1"/>
    </source>
</evidence>
<feature type="signal peptide" evidence="1">
    <location>
        <begin position="1"/>
        <end position="28"/>
    </location>
</feature>
<dbReference type="Proteomes" id="UP000053405">
    <property type="component" value="Unassembled WGS sequence"/>
</dbReference>
<dbReference type="RefSeq" id="WP_005935780.1">
    <property type="nucleotide sequence ID" value="NZ_ATVK01000041.1"/>
</dbReference>
<evidence type="ECO:0000313" key="3">
    <source>
        <dbReference type="Proteomes" id="UP000053405"/>
    </source>
</evidence>
<dbReference type="EMBL" id="BANT01000004">
    <property type="protein sequence ID" value="GAC56141.1"/>
    <property type="molecule type" value="Genomic_DNA"/>
</dbReference>
<reference evidence="2 3" key="1">
    <citation type="submission" date="2012-12" db="EMBL/GenBank/DDBJ databases">
        <title>Whole genome shotgun sequence of Gordonia hirsuta NBRC 16056.</title>
        <authorList>
            <person name="Isaki-Nakamura S."/>
            <person name="Hosoyama A."/>
            <person name="Tsuchikane K."/>
            <person name="Katsumata H."/>
            <person name="Baba S."/>
            <person name="Yamazaki S."/>
            <person name="Fujita N."/>
        </authorList>
    </citation>
    <scope>NUCLEOTIDE SEQUENCE [LARGE SCALE GENOMIC DNA]</scope>
    <source>
        <strain evidence="2 3">NBRC 16056</strain>
    </source>
</reference>
<keyword evidence="1" id="KW-0732">Signal</keyword>
<dbReference type="STRING" id="1121927.GOHSU_04_00100"/>